<dbReference type="InterPro" id="IPR003754">
    <property type="entry name" value="4pyrrol_synth_uPrphyn_synth"/>
</dbReference>
<evidence type="ECO:0000313" key="12">
    <source>
        <dbReference type="Proteomes" id="UP000321922"/>
    </source>
</evidence>
<comment type="caution">
    <text evidence="11">The sequence shown here is derived from an EMBL/GenBank/DDBJ whole genome shotgun (WGS) entry which is preliminary data.</text>
</comment>
<dbReference type="EMBL" id="BJXJ01000034">
    <property type="protein sequence ID" value="GEM76900.1"/>
    <property type="molecule type" value="Genomic_DNA"/>
</dbReference>
<evidence type="ECO:0000256" key="4">
    <source>
        <dbReference type="ARBA" id="ARBA00023239"/>
    </source>
</evidence>
<evidence type="ECO:0000259" key="10">
    <source>
        <dbReference type="Pfam" id="PF02602"/>
    </source>
</evidence>
<dbReference type="InterPro" id="IPR036108">
    <property type="entry name" value="4pyrrol_syn_uPrphyn_synt_sf"/>
</dbReference>
<comment type="catalytic activity">
    <reaction evidence="8 9">
        <text>hydroxymethylbilane = uroporphyrinogen III + H2O</text>
        <dbReference type="Rhea" id="RHEA:18965"/>
        <dbReference type="ChEBI" id="CHEBI:15377"/>
        <dbReference type="ChEBI" id="CHEBI:57308"/>
        <dbReference type="ChEBI" id="CHEBI:57845"/>
        <dbReference type="EC" id="4.2.1.75"/>
    </reaction>
</comment>
<dbReference type="GO" id="GO:0006782">
    <property type="term" value="P:protoporphyrinogen IX biosynthetic process"/>
    <property type="evidence" value="ECO:0007669"/>
    <property type="project" value="UniProtKB-UniRule"/>
</dbReference>
<dbReference type="GO" id="GO:0006780">
    <property type="term" value="P:uroporphyrinogen III biosynthetic process"/>
    <property type="evidence" value="ECO:0007669"/>
    <property type="project" value="UniProtKB-UniRule"/>
</dbReference>
<comment type="function">
    <text evidence="6 9">Catalyzes cyclization of the linear tetrapyrrole, hydroxymethylbilane, to the macrocyclic uroporphyrinogen III.</text>
</comment>
<dbReference type="PANTHER" id="PTHR38042">
    <property type="entry name" value="UROPORPHYRINOGEN-III SYNTHASE, CHLOROPLASTIC"/>
    <property type="match status" value="1"/>
</dbReference>
<evidence type="ECO:0000256" key="5">
    <source>
        <dbReference type="ARBA" id="ARBA00023244"/>
    </source>
</evidence>
<keyword evidence="12" id="KW-1185">Reference proteome</keyword>
<dbReference type="GO" id="GO:0004852">
    <property type="term" value="F:uroporphyrinogen-III synthase activity"/>
    <property type="evidence" value="ECO:0007669"/>
    <property type="project" value="UniProtKB-UniRule"/>
</dbReference>
<evidence type="ECO:0000256" key="8">
    <source>
        <dbReference type="ARBA" id="ARBA00048617"/>
    </source>
</evidence>
<feature type="domain" description="Tetrapyrrole biosynthesis uroporphyrinogen III synthase" evidence="10">
    <location>
        <begin position="16"/>
        <end position="228"/>
    </location>
</feature>
<accession>A0A511QHW0</accession>
<dbReference type="EC" id="4.2.1.75" evidence="3 9"/>
<dbReference type="AlphaFoldDB" id="A0A511QHW0"/>
<evidence type="ECO:0000256" key="1">
    <source>
        <dbReference type="ARBA" id="ARBA00004772"/>
    </source>
</evidence>
<evidence type="ECO:0000313" key="11">
    <source>
        <dbReference type="EMBL" id="GEM76900.1"/>
    </source>
</evidence>
<dbReference type="OrthoDB" id="9787650at2"/>
<dbReference type="InterPro" id="IPR039793">
    <property type="entry name" value="UROS/Hem4"/>
</dbReference>
<protein>
    <recommendedName>
        <fullName evidence="7 9">Uroporphyrinogen-III synthase</fullName>
        <ecNumber evidence="3 9">4.2.1.75</ecNumber>
    </recommendedName>
</protein>
<proteinExistence type="inferred from homology"/>
<dbReference type="UniPathway" id="UPA00251">
    <property type="reaction ID" value="UER00320"/>
</dbReference>
<keyword evidence="4 9" id="KW-0456">Lyase</keyword>
<dbReference type="SUPFAM" id="SSF69618">
    <property type="entry name" value="HemD-like"/>
    <property type="match status" value="1"/>
</dbReference>
<dbReference type="NCBIfam" id="NF004585">
    <property type="entry name" value="PRK05928.2-2"/>
    <property type="match status" value="1"/>
</dbReference>
<reference evidence="11 12" key="1">
    <citation type="submission" date="2019-07" db="EMBL/GenBank/DDBJ databases">
        <title>Whole genome shotgun sequence of Vibrio sagamiensis NBRC 104589.</title>
        <authorList>
            <person name="Hosoyama A."/>
            <person name="Uohara A."/>
            <person name="Ohji S."/>
            <person name="Ichikawa N."/>
        </authorList>
    </citation>
    <scope>NUCLEOTIDE SEQUENCE [LARGE SCALE GENOMIC DNA]</scope>
    <source>
        <strain evidence="11 12">NBRC 104589</strain>
    </source>
</reference>
<evidence type="ECO:0000256" key="2">
    <source>
        <dbReference type="ARBA" id="ARBA00008133"/>
    </source>
</evidence>
<evidence type="ECO:0000256" key="9">
    <source>
        <dbReference type="RuleBase" id="RU366031"/>
    </source>
</evidence>
<dbReference type="RefSeq" id="WP_039980912.1">
    <property type="nucleotide sequence ID" value="NZ_BAOJ01000048.1"/>
</dbReference>
<organism evidence="11 12">
    <name type="scientific">Vibrio sagamiensis NBRC 104589</name>
    <dbReference type="NCBI Taxonomy" id="1219064"/>
    <lineage>
        <taxon>Bacteria</taxon>
        <taxon>Pseudomonadati</taxon>
        <taxon>Pseudomonadota</taxon>
        <taxon>Gammaproteobacteria</taxon>
        <taxon>Vibrionales</taxon>
        <taxon>Vibrionaceae</taxon>
        <taxon>Vibrio</taxon>
    </lineage>
</organism>
<evidence type="ECO:0000256" key="7">
    <source>
        <dbReference type="ARBA" id="ARBA00040167"/>
    </source>
</evidence>
<dbReference type="Pfam" id="PF02602">
    <property type="entry name" value="HEM4"/>
    <property type="match status" value="1"/>
</dbReference>
<evidence type="ECO:0000256" key="3">
    <source>
        <dbReference type="ARBA" id="ARBA00013109"/>
    </source>
</evidence>
<dbReference type="PANTHER" id="PTHR38042:SF1">
    <property type="entry name" value="UROPORPHYRINOGEN-III SYNTHASE, CHLOROPLASTIC"/>
    <property type="match status" value="1"/>
</dbReference>
<dbReference type="Proteomes" id="UP000321922">
    <property type="component" value="Unassembled WGS sequence"/>
</dbReference>
<comment type="pathway">
    <text evidence="1 9">Porphyrin-containing compound metabolism; protoporphyrin-IX biosynthesis; coproporphyrinogen-III from 5-aminolevulinate: step 3/4.</text>
</comment>
<name>A0A511QHW0_9VIBR</name>
<dbReference type="CDD" id="cd06578">
    <property type="entry name" value="HemD"/>
    <property type="match status" value="1"/>
</dbReference>
<dbReference type="Gene3D" id="3.40.50.10090">
    <property type="match status" value="2"/>
</dbReference>
<comment type="similarity">
    <text evidence="2 9">Belongs to the uroporphyrinogen-III synthase family.</text>
</comment>
<sequence length="243" mass="27615">MTVLVTRPGEQGQELCSLLIKHGIKAIHHPLIAISSTPDRKAWLQHIDNASIIIAISQHAVQYAEQILINHNKSWPQRIIYLAVGQKTAHYLSICTQQKVHYPQQFSDSEHLLQLPELKHVKKQNVLILRGNGGRELIKDELTKRGAKVHYGETYKREYVPFDPASCVSEWENQQVSQIVITSSEQLTYLCDPLTSKQLAWLNQRELYLPSQRVAKLARQRGFSQVRCIGSASNQDLLAALKP</sequence>
<keyword evidence="5 9" id="KW-0627">Porphyrin biosynthesis</keyword>
<evidence type="ECO:0000256" key="6">
    <source>
        <dbReference type="ARBA" id="ARBA00037589"/>
    </source>
</evidence>
<gene>
    <name evidence="11" type="primary">hemD</name>
    <name evidence="11" type="ORF">VSA01S_30120</name>
</gene>